<proteinExistence type="predicted"/>
<keyword evidence="1" id="KW-0472">Membrane</keyword>
<dbReference type="Proteomes" id="UP000830781">
    <property type="component" value="Chromosome"/>
</dbReference>
<evidence type="ECO:0000313" key="3">
    <source>
        <dbReference type="Proteomes" id="UP000830781"/>
    </source>
</evidence>
<organism evidence="2 3">
    <name type="scientific">Sulfitobacter pontiacus</name>
    <dbReference type="NCBI Taxonomy" id="60137"/>
    <lineage>
        <taxon>Bacteria</taxon>
        <taxon>Pseudomonadati</taxon>
        <taxon>Pseudomonadota</taxon>
        <taxon>Alphaproteobacteria</taxon>
        <taxon>Rhodobacterales</taxon>
        <taxon>Roseobacteraceae</taxon>
        <taxon>Sulfitobacter</taxon>
    </lineage>
</organism>
<dbReference type="AlphaFoldDB" id="A0AAX3ABY3"/>
<feature type="transmembrane region" description="Helical" evidence="1">
    <location>
        <begin position="16"/>
        <end position="35"/>
    </location>
</feature>
<evidence type="ECO:0008006" key="4">
    <source>
        <dbReference type="Google" id="ProtNLM"/>
    </source>
</evidence>
<protein>
    <recommendedName>
        <fullName evidence="4">Phage shock protein B</fullName>
    </recommendedName>
</protein>
<gene>
    <name evidence="2" type="ORF">DSM110277_02013</name>
</gene>
<reference evidence="3" key="1">
    <citation type="journal article" date="2022" name="Microorganisms">
        <title>Beyond the ABCs#Discovery of Three New Plasmid Types in Rhodobacterales (RepQ, RepY, RepW).</title>
        <authorList>
            <person name="Freese H.M."/>
            <person name="Ringel V."/>
            <person name="Overmann J."/>
            <person name="Petersen J."/>
        </authorList>
    </citation>
    <scope>NUCLEOTIDE SEQUENCE [LARGE SCALE GENOMIC DNA]</scope>
    <source>
        <strain evidence="3">DSM 110277</strain>
    </source>
</reference>
<sequence length="104" mass="11572">MPEWFSAFLKSIDKEVMTLLAVGVATFLSTCVMAMKGYKRGKPSSAATAQAIAQISCGAPQLQGKIEHISQIQLEELLHLRDIDAKLDRVAEQVTRIEDRTRNR</sequence>
<name>A0AAX3ABY3_9RHOB</name>
<evidence type="ECO:0000313" key="2">
    <source>
        <dbReference type="EMBL" id="UOA23584.1"/>
    </source>
</evidence>
<accession>A0AAX3ABY3</accession>
<keyword evidence="1" id="KW-1133">Transmembrane helix</keyword>
<keyword evidence="3" id="KW-1185">Reference proteome</keyword>
<keyword evidence="1" id="KW-0812">Transmembrane</keyword>
<dbReference type="EMBL" id="CP084959">
    <property type="protein sequence ID" value="UOA23584.1"/>
    <property type="molecule type" value="Genomic_DNA"/>
</dbReference>
<dbReference type="RefSeq" id="WP_243250225.1">
    <property type="nucleotide sequence ID" value="NZ_CP084959.1"/>
</dbReference>
<evidence type="ECO:0000256" key="1">
    <source>
        <dbReference type="SAM" id="Phobius"/>
    </source>
</evidence>